<dbReference type="PRINTS" id="PR00118">
    <property type="entry name" value="BLACTAMASEA"/>
</dbReference>
<comment type="catalytic activity">
    <reaction evidence="1">
        <text>a beta-lactam + H2O = a substituted beta-amino acid</text>
        <dbReference type="Rhea" id="RHEA:20401"/>
        <dbReference type="ChEBI" id="CHEBI:15377"/>
        <dbReference type="ChEBI" id="CHEBI:35627"/>
        <dbReference type="ChEBI" id="CHEBI:140347"/>
        <dbReference type="EC" id="3.5.2.6"/>
    </reaction>
</comment>
<dbReference type="NCBIfam" id="NF033103">
    <property type="entry name" value="bla_class_A"/>
    <property type="match status" value="1"/>
</dbReference>
<dbReference type="EC" id="3.5.2.6" evidence="3"/>
<comment type="caution">
    <text evidence="6">The sequence shown here is derived from an EMBL/GenBank/DDBJ whole genome shotgun (WGS) entry which is preliminary data.</text>
</comment>
<dbReference type="GO" id="GO:0008800">
    <property type="term" value="F:beta-lactamase activity"/>
    <property type="evidence" value="ECO:0007669"/>
    <property type="project" value="UniProtKB-EC"/>
</dbReference>
<dbReference type="SUPFAM" id="SSF56601">
    <property type="entry name" value="beta-lactamase/transpeptidase-like"/>
    <property type="match status" value="1"/>
</dbReference>
<dbReference type="GO" id="GO:0030655">
    <property type="term" value="P:beta-lactam antibiotic catabolic process"/>
    <property type="evidence" value="ECO:0007669"/>
    <property type="project" value="InterPro"/>
</dbReference>
<feature type="signal peptide" evidence="4">
    <location>
        <begin position="1"/>
        <end position="18"/>
    </location>
</feature>
<feature type="chain" id="PRO_5006131638" description="beta-lactamase" evidence="4">
    <location>
        <begin position="19"/>
        <end position="330"/>
    </location>
</feature>
<comment type="similarity">
    <text evidence="2">Belongs to the class-A beta-lactamase family.</text>
</comment>
<dbReference type="Proteomes" id="UP000048984">
    <property type="component" value="Unassembled WGS sequence"/>
</dbReference>
<dbReference type="InterPro" id="IPR045155">
    <property type="entry name" value="Beta-lactam_cat"/>
</dbReference>
<dbReference type="InterPro" id="IPR012338">
    <property type="entry name" value="Beta-lactam/transpept-like"/>
</dbReference>
<dbReference type="PANTHER" id="PTHR35333">
    <property type="entry name" value="BETA-LACTAMASE"/>
    <property type="match status" value="1"/>
</dbReference>
<organism evidence="6 7">
    <name type="scientific">Prosthecodimorpha hirschii</name>
    <dbReference type="NCBI Taxonomy" id="665126"/>
    <lineage>
        <taxon>Bacteria</taxon>
        <taxon>Pseudomonadati</taxon>
        <taxon>Pseudomonadota</taxon>
        <taxon>Alphaproteobacteria</taxon>
        <taxon>Hyphomicrobiales</taxon>
        <taxon>Ancalomicrobiaceae</taxon>
        <taxon>Prosthecodimorpha</taxon>
    </lineage>
</organism>
<evidence type="ECO:0000256" key="2">
    <source>
        <dbReference type="ARBA" id="ARBA00009009"/>
    </source>
</evidence>
<evidence type="ECO:0000256" key="4">
    <source>
        <dbReference type="SAM" id="SignalP"/>
    </source>
</evidence>
<dbReference type="PANTHER" id="PTHR35333:SF3">
    <property type="entry name" value="BETA-LACTAMASE-TYPE TRANSPEPTIDASE FOLD CONTAINING PROTEIN"/>
    <property type="match status" value="1"/>
</dbReference>
<feature type="domain" description="Beta-lactamase class A catalytic" evidence="5">
    <location>
        <begin position="43"/>
        <end position="303"/>
    </location>
</feature>
<dbReference type="Pfam" id="PF13354">
    <property type="entry name" value="Beta-lactamase2"/>
    <property type="match status" value="1"/>
</dbReference>
<protein>
    <recommendedName>
        <fullName evidence="3">beta-lactamase</fullName>
        <ecNumber evidence="3">3.5.2.6</ecNumber>
    </recommendedName>
</protein>
<dbReference type="EMBL" id="LJYW01000001">
    <property type="protein sequence ID" value="KPL51410.1"/>
    <property type="molecule type" value="Genomic_DNA"/>
</dbReference>
<dbReference type="Gene3D" id="3.40.710.10">
    <property type="entry name" value="DD-peptidase/beta-lactamase superfamily"/>
    <property type="match status" value="1"/>
</dbReference>
<keyword evidence="7" id="KW-1185">Reference proteome</keyword>
<evidence type="ECO:0000313" key="7">
    <source>
        <dbReference type="Proteomes" id="UP000048984"/>
    </source>
</evidence>
<dbReference type="STRING" id="665126.ABB55_03515"/>
<proteinExistence type="inferred from homology"/>
<evidence type="ECO:0000259" key="5">
    <source>
        <dbReference type="Pfam" id="PF13354"/>
    </source>
</evidence>
<keyword evidence="4" id="KW-0732">Signal</keyword>
<gene>
    <name evidence="6" type="ORF">ABB55_03515</name>
</gene>
<reference evidence="6 7" key="2">
    <citation type="submission" date="2015-10" db="EMBL/GenBank/DDBJ databases">
        <title>Draft Genome Sequence of Prosthecomicrobium hirschii ATCC 27832.</title>
        <authorList>
            <person name="Daniel J."/>
            <person name="Givan S.A."/>
            <person name="Brun Y.V."/>
            <person name="Brown P.J."/>
        </authorList>
    </citation>
    <scope>NUCLEOTIDE SEQUENCE [LARGE SCALE GENOMIC DNA]</scope>
    <source>
        <strain evidence="6 7">16</strain>
    </source>
</reference>
<accession>A0A0P6VMJ4</accession>
<dbReference type="GO" id="GO:0046677">
    <property type="term" value="P:response to antibiotic"/>
    <property type="evidence" value="ECO:0007669"/>
    <property type="project" value="InterPro"/>
</dbReference>
<dbReference type="InterPro" id="IPR000871">
    <property type="entry name" value="Beta-lactam_class-A"/>
</dbReference>
<evidence type="ECO:0000256" key="1">
    <source>
        <dbReference type="ARBA" id="ARBA00001526"/>
    </source>
</evidence>
<dbReference type="RefSeq" id="WP_054357572.1">
    <property type="nucleotide sequence ID" value="NZ_LJYW01000001.1"/>
</dbReference>
<evidence type="ECO:0000256" key="3">
    <source>
        <dbReference type="ARBA" id="ARBA00012865"/>
    </source>
</evidence>
<dbReference type="AlphaFoldDB" id="A0A0P6VMJ4"/>
<reference evidence="6 7" key="1">
    <citation type="submission" date="2015-09" db="EMBL/GenBank/DDBJ databases">
        <authorList>
            <person name="Jackson K.R."/>
            <person name="Lunt B.L."/>
            <person name="Fisher J.N.B."/>
            <person name="Gardner A.V."/>
            <person name="Bailey M.E."/>
            <person name="Deus L.M."/>
            <person name="Earl A.S."/>
            <person name="Gibby P.D."/>
            <person name="Hartmann K.A."/>
            <person name="Liu J.E."/>
            <person name="Manci A.M."/>
            <person name="Nielsen D.A."/>
            <person name="Solomon M.B."/>
            <person name="Breakwell D.P."/>
            <person name="Burnett S.H."/>
            <person name="Grose J.H."/>
        </authorList>
    </citation>
    <scope>NUCLEOTIDE SEQUENCE [LARGE SCALE GENOMIC DNA]</scope>
    <source>
        <strain evidence="6 7">16</strain>
    </source>
</reference>
<evidence type="ECO:0000313" key="6">
    <source>
        <dbReference type="EMBL" id="KPL51410.1"/>
    </source>
</evidence>
<name>A0A0P6VMJ4_9HYPH</name>
<sequence>MRFLAAAILFLIAVPARAEFDASLVERKVGEVAADVGGGRLGVGILDLKSGQDWYLAGDERFPMQSVFKAPLGVAVLRQVDRKKLGLDQTVTITRRDVAMGWSPIAKDMAGDRKSVAVRELVRGAVSLSDNTAADVLMRLIGGPAAVTAALMESDIAGLRVDRYERELQPELAGLPPYAPGVTIDPAEWKNAVAAVPEERKAAALQTYLSTDERDTATPKAAVAFLAKLDRGAMLSADMTAVMIRAMAESPTGAQRLKAGLPAGARLAHKTGTGPDVLGLNAATNDIGIVTLPGGAKFAIAVFLAGSALPEAQREAVHARVMAILAEAAR</sequence>